<dbReference type="PROSITE" id="PS50181">
    <property type="entry name" value="FBOX"/>
    <property type="match status" value="1"/>
</dbReference>
<proteinExistence type="predicted"/>
<protein>
    <recommendedName>
        <fullName evidence="1">F-box domain-containing protein</fullName>
    </recommendedName>
</protein>
<reference evidence="2" key="1">
    <citation type="submission" date="2018-04" db="EMBL/GenBank/DDBJ databases">
        <title>Whole genome sequencing of Hypsizygus marmoreus.</title>
        <authorList>
            <person name="Choi I.-G."/>
            <person name="Min B."/>
            <person name="Kim J.-G."/>
            <person name="Kim S."/>
            <person name="Oh Y.-L."/>
            <person name="Kong W.-S."/>
            <person name="Park H."/>
            <person name="Jeong J."/>
            <person name="Song E.-S."/>
        </authorList>
    </citation>
    <scope>NUCLEOTIDE SEQUENCE [LARGE SCALE GENOMIC DNA]</scope>
    <source>
        <strain evidence="2">51987-8</strain>
    </source>
</reference>
<sequence length="648" mass="73173">MSREQLLDRQSSSQLALARQIVNVEAPKLPASSVQALNDISIRDGSLGRIVVHHEDHRYQQHLKRRMKQILRSAPYRARITAMLGRSMASSLASSYLGTAHVLANMRDLRRCRFWLPSTLMKESVQHAADGVPAVSALPQTMIQDLPEEIIQEILLMSMGEEIAKPGPANAPYNVMRVCRQWNRIAVGTAGMWRELYVQWDFDASLRMKRCKNAKRISRKDEKTATRDVPMNIGEMLPRYLDRAKDDPLAIVYDFRSMFRPTDILSTSLQPYFRHIAILRLSMPASFFEELAHIARGEHGLFPALTLVAFEMPYADGVSKRRVGSTGRNTISFKGSRKLVDVSMNSASPKFSFIGSNLVSGLPLRQLTDLMIFETSLHANRALAILKKSTNLQVCNMFIQQWVDDRVPPAPLPVLFRNLKVLILQFSGAYNYGRISPFFDVLTTPALQNLKVVAPYAFDLHIIPSLVAMQERSRASLLQLTLSDVVFNDCDLIYLLSILPALQYLMLQAPLDGACHSYIHILRHIAYRLSSEDQVILPNLTEISITDNLPDSLLDEHSGKVLDRHARRGLSVLLQDESVLKSLASRWWPNENPPLKAADGRLKRLQRATVLWRNVPKELAGKERVGVRIADEMGFMVDLPLEVRSDGL</sequence>
<accession>A0A369K479</accession>
<dbReference type="AlphaFoldDB" id="A0A369K479"/>
<dbReference type="OrthoDB" id="3365698at2759"/>
<feature type="domain" description="F-box" evidence="1">
    <location>
        <begin position="140"/>
        <end position="196"/>
    </location>
</feature>
<evidence type="ECO:0000313" key="2">
    <source>
        <dbReference type="EMBL" id="RDB26574.1"/>
    </source>
</evidence>
<evidence type="ECO:0000313" key="3">
    <source>
        <dbReference type="Proteomes" id="UP000076154"/>
    </source>
</evidence>
<dbReference type="InterPro" id="IPR036047">
    <property type="entry name" value="F-box-like_dom_sf"/>
</dbReference>
<name>A0A369K479_HYPMA</name>
<dbReference type="InParanoid" id="A0A369K479"/>
<dbReference type="InterPro" id="IPR001810">
    <property type="entry name" value="F-box_dom"/>
</dbReference>
<evidence type="ECO:0000259" key="1">
    <source>
        <dbReference type="PROSITE" id="PS50181"/>
    </source>
</evidence>
<dbReference type="EMBL" id="LUEZ02000029">
    <property type="protein sequence ID" value="RDB26574.1"/>
    <property type="molecule type" value="Genomic_DNA"/>
</dbReference>
<organism evidence="2 3">
    <name type="scientific">Hypsizygus marmoreus</name>
    <name type="common">White beech mushroom</name>
    <name type="synonym">Agaricus marmoreus</name>
    <dbReference type="NCBI Taxonomy" id="39966"/>
    <lineage>
        <taxon>Eukaryota</taxon>
        <taxon>Fungi</taxon>
        <taxon>Dikarya</taxon>
        <taxon>Basidiomycota</taxon>
        <taxon>Agaricomycotina</taxon>
        <taxon>Agaricomycetes</taxon>
        <taxon>Agaricomycetidae</taxon>
        <taxon>Agaricales</taxon>
        <taxon>Tricholomatineae</taxon>
        <taxon>Lyophyllaceae</taxon>
        <taxon>Hypsizygus</taxon>
    </lineage>
</organism>
<keyword evidence="3" id="KW-1185">Reference proteome</keyword>
<dbReference type="Proteomes" id="UP000076154">
    <property type="component" value="Unassembled WGS sequence"/>
</dbReference>
<comment type="caution">
    <text evidence="2">The sequence shown here is derived from an EMBL/GenBank/DDBJ whole genome shotgun (WGS) entry which is preliminary data.</text>
</comment>
<gene>
    <name evidence="2" type="ORF">Hypma_005651</name>
</gene>
<dbReference type="SUPFAM" id="SSF81383">
    <property type="entry name" value="F-box domain"/>
    <property type="match status" value="1"/>
</dbReference>